<dbReference type="GO" id="GO:0051213">
    <property type="term" value="F:dioxygenase activity"/>
    <property type="evidence" value="ECO:0007669"/>
    <property type="project" value="UniProtKB-KW"/>
</dbReference>
<dbReference type="Proteomes" id="UP000324974">
    <property type="component" value="Chromosome"/>
</dbReference>
<name>A0A5C1AJH4_9BACT</name>
<evidence type="ECO:0000256" key="2">
    <source>
        <dbReference type="ARBA" id="ARBA00022964"/>
    </source>
</evidence>
<dbReference type="PANTHER" id="PTHR46332">
    <property type="entry name" value="ASPARTATE BETA-HYDROXYLASE DOMAIN-CONTAINING PROTEIN 2"/>
    <property type="match status" value="1"/>
</dbReference>
<evidence type="ECO:0000259" key="4">
    <source>
        <dbReference type="Pfam" id="PF05118"/>
    </source>
</evidence>
<evidence type="ECO:0000256" key="1">
    <source>
        <dbReference type="ARBA" id="ARBA00007730"/>
    </source>
</evidence>
<evidence type="ECO:0000256" key="3">
    <source>
        <dbReference type="ARBA" id="ARBA00023002"/>
    </source>
</evidence>
<dbReference type="SUPFAM" id="SSF51197">
    <property type="entry name" value="Clavaminate synthase-like"/>
    <property type="match status" value="1"/>
</dbReference>
<evidence type="ECO:0000313" key="5">
    <source>
        <dbReference type="EMBL" id="QEL17284.1"/>
    </source>
</evidence>
<dbReference type="RefSeq" id="WP_218575124.1">
    <property type="nucleotide sequence ID" value="NZ_CP042425.1"/>
</dbReference>
<dbReference type="Pfam" id="PF05118">
    <property type="entry name" value="Asp_Arg_Hydrox"/>
    <property type="match status" value="1"/>
</dbReference>
<dbReference type="AlphaFoldDB" id="A0A5C1AJH4"/>
<reference evidence="6" key="1">
    <citation type="submission" date="2019-08" db="EMBL/GenBank/DDBJ databases">
        <title>Limnoglobus roseus gen. nov., sp. nov., a novel freshwater planctomycete with a giant genome from the family Gemmataceae.</title>
        <authorList>
            <person name="Kulichevskaya I.S."/>
            <person name="Naumoff D.G."/>
            <person name="Miroshnikov K."/>
            <person name="Ivanova A."/>
            <person name="Philippov D.A."/>
            <person name="Hakobyan A."/>
            <person name="Rijpstra I.C."/>
            <person name="Sinninghe Damste J.S."/>
            <person name="Liesack W."/>
            <person name="Dedysh S.N."/>
        </authorList>
    </citation>
    <scope>NUCLEOTIDE SEQUENCE [LARGE SCALE GENOMIC DNA]</scope>
    <source>
        <strain evidence="6">PX52</strain>
    </source>
</reference>
<dbReference type="InterPro" id="IPR027443">
    <property type="entry name" value="IPNS-like_sf"/>
</dbReference>
<dbReference type="EMBL" id="CP042425">
    <property type="protein sequence ID" value="QEL17284.1"/>
    <property type="molecule type" value="Genomic_DNA"/>
</dbReference>
<feature type="domain" description="Aspartyl/asparaginy/proline hydroxylase" evidence="4">
    <location>
        <begin position="43"/>
        <end position="197"/>
    </location>
</feature>
<proteinExistence type="inferred from homology"/>
<sequence>MDYHIFKTAVNRFFGPFVGRDKRPAYFDIATAYPSLDKLTKGFPVIRGEFERLMAESAAMPRYHDIDKGERAISDASAKKWSVFMLEILGHKPAVNRACCPETCRLLDKIPGLIQAFFSVLDPGKSVPEHEGPYLGYLRYHLGLRVPTRKPPKLVVKGQDYQWKEGEAVLFDDSYPHKVVNDSPDIRAVLIVDVRRPLPMVPNLLNLFITNVVARHTYGKKVAKKAEEFAATSGQILKQRQAA</sequence>
<gene>
    <name evidence="5" type="ORF">PX52LOC_04267</name>
</gene>
<protein>
    <recommendedName>
        <fullName evidence="4">Aspartyl/asparaginy/proline hydroxylase domain-containing protein</fullName>
    </recommendedName>
</protein>
<keyword evidence="3" id="KW-0560">Oxidoreductase</keyword>
<dbReference type="InterPro" id="IPR007803">
    <property type="entry name" value="Asp/Arg/Pro-Hydrxlase"/>
</dbReference>
<dbReference type="KEGG" id="lrs:PX52LOC_04267"/>
<comment type="similarity">
    <text evidence="1">Belongs to the aspartyl/asparaginyl beta-hydroxylase family.</text>
</comment>
<dbReference type="Gene3D" id="2.60.120.330">
    <property type="entry name" value="B-lactam Antibiotic, Isopenicillin N Synthase, Chain"/>
    <property type="match status" value="1"/>
</dbReference>
<organism evidence="5 6">
    <name type="scientific">Limnoglobus roseus</name>
    <dbReference type="NCBI Taxonomy" id="2598579"/>
    <lineage>
        <taxon>Bacteria</taxon>
        <taxon>Pseudomonadati</taxon>
        <taxon>Planctomycetota</taxon>
        <taxon>Planctomycetia</taxon>
        <taxon>Gemmatales</taxon>
        <taxon>Gemmataceae</taxon>
        <taxon>Limnoglobus</taxon>
    </lineage>
</organism>
<evidence type="ECO:0000313" key="6">
    <source>
        <dbReference type="Proteomes" id="UP000324974"/>
    </source>
</evidence>
<keyword evidence="6" id="KW-1185">Reference proteome</keyword>
<dbReference type="PANTHER" id="PTHR46332:SF5">
    <property type="entry name" value="ASPARTATE BETA-HYDROXYLASE DOMAIN CONTAINING 2"/>
    <property type="match status" value="1"/>
</dbReference>
<keyword evidence="2" id="KW-0223">Dioxygenase</keyword>
<dbReference type="InterPro" id="IPR051821">
    <property type="entry name" value="Asp/Asn_beta-hydroxylase"/>
</dbReference>
<accession>A0A5C1AJH4</accession>